<proteinExistence type="predicted"/>
<sequence length="63" mass="6793">MLALASGGKTRLLLLWFHIYALLATRPLYSLDTTCAAKATEAVGQSRAPDNLASLLTVLKSFQ</sequence>
<evidence type="ECO:0000313" key="1">
    <source>
        <dbReference type="EMBL" id="GFM93046.1"/>
    </source>
</evidence>
<evidence type="ECO:0008006" key="3">
    <source>
        <dbReference type="Google" id="ProtNLM"/>
    </source>
</evidence>
<keyword evidence="2" id="KW-1185">Reference proteome</keyword>
<name>A0ABQ1DPX7_PSECI</name>
<accession>A0ABQ1DPX7</accession>
<comment type="caution">
    <text evidence="1">The sequence shown here is derived from an EMBL/GenBank/DDBJ whole genome shotgun (WGS) entry which is preliminary data.</text>
</comment>
<gene>
    <name evidence="1" type="ORF">PSCICP_30180</name>
</gene>
<dbReference type="Proteomes" id="UP000614982">
    <property type="component" value="Unassembled WGS sequence"/>
</dbReference>
<evidence type="ECO:0000313" key="2">
    <source>
        <dbReference type="Proteomes" id="UP000614982"/>
    </source>
</evidence>
<reference evidence="1 2" key="1">
    <citation type="submission" date="2020-05" db="EMBL/GenBank/DDBJ databases">
        <title>Genetic diversity of Pseudomonas cichorii.</title>
        <authorList>
            <person name="Tani S."/>
            <person name="Yagi H."/>
            <person name="Hashimoto S."/>
            <person name="Iiyama K."/>
            <person name="Furuya N."/>
        </authorList>
    </citation>
    <scope>NUCLEOTIDE SEQUENCE [LARGE SCALE GENOMIC DNA]</scope>
    <source>
        <strain evidence="1 2">LMG 2162</strain>
    </source>
</reference>
<protein>
    <recommendedName>
        <fullName evidence="3">Secreted protein</fullName>
    </recommendedName>
</protein>
<organism evidence="1 2">
    <name type="scientific">Pseudomonas cichorii</name>
    <dbReference type="NCBI Taxonomy" id="36746"/>
    <lineage>
        <taxon>Bacteria</taxon>
        <taxon>Pseudomonadati</taxon>
        <taxon>Pseudomonadota</taxon>
        <taxon>Gammaproteobacteria</taxon>
        <taxon>Pseudomonadales</taxon>
        <taxon>Pseudomonadaceae</taxon>
        <taxon>Pseudomonas</taxon>
    </lineage>
</organism>
<dbReference type="EMBL" id="BLWA01000008">
    <property type="protein sequence ID" value="GFM93046.1"/>
    <property type="molecule type" value="Genomic_DNA"/>
</dbReference>